<dbReference type="Gene3D" id="1.10.287.950">
    <property type="entry name" value="Methyl-accepting chemotaxis protein"/>
    <property type="match status" value="1"/>
</dbReference>
<keyword evidence="11" id="KW-0175">Coiled coil</keyword>
<comment type="similarity">
    <text evidence="9">Belongs to the methyl-accepting chemotaxis (MCP) protein family.</text>
</comment>
<dbReference type="SMART" id="SM00304">
    <property type="entry name" value="HAMP"/>
    <property type="match status" value="1"/>
</dbReference>
<evidence type="ECO:0000256" key="5">
    <source>
        <dbReference type="ARBA" id="ARBA00022692"/>
    </source>
</evidence>
<protein>
    <submittedName>
        <fullName evidence="15">Methyl-accepting chemotaxis protein</fullName>
    </submittedName>
</protein>
<dbReference type="CDD" id="cd12912">
    <property type="entry name" value="PDC2_MCP_like"/>
    <property type="match status" value="1"/>
</dbReference>
<evidence type="ECO:0000313" key="15">
    <source>
        <dbReference type="EMBL" id="MCC2617676.1"/>
    </source>
</evidence>
<keyword evidence="8 10" id="KW-0807">Transducer</keyword>
<dbReference type="SMART" id="SM00283">
    <property type="entry name" value="MA"/>
    <property type="match status" value="1"/>
</dbReference>
<evidence type="ECO:0000256" key="2">
    <source>
        <dbReference type="ARBA" id="ARBA00022475"/>
    </source>
</evidence>
<evidence type="ECO:0000256" key="3">
    <source>
        <dbReference type="ARBA" id="ARBA00022481"/>
    </source>
</evidence>
<feature type="domain" description="Methyl-accepting transducer" evidence="13">
    <location>
        <begin position="360"/>
        <end position="596"/>
    </location>
</feature>
<dbReference type="Proteomes" id="UP001520878">
    <property type="component" value="Unassembled WGS sequence"/>
</dbReference>
<dbReference type="PANTHER" id="PTHR32089">
    <property type="entry name" value="METHYL-ACCEPTING CHEMOTAXIS PROTEIN MCPB"/>
    <property type="match status" value="1"/>
</dbReference>
<evidence type="ECO:0000259" key="14">
    <source>
        <dbReference type="PROSITE" id="PS50885"/>
    </source>
</evidence>
<proteinExistence type="inferred from homology"/>
<dbReference type="PANTHER" id="PTHR32089:SF39">
    <property type="entry name" value="METHYL-ACCEPTING CHEMOTAXIS PROTEIN HLYB"/>
    <property type="match status" value="1"/>
</dbReference>
<dbReference type="SUPFAM" id="SSF58104">
    <property type="entry name" value="Methyl-accepting chemotaxis protein (MCP) signaling domain"/>
    <property type="match status" value="1"/>
</dbReference>
<dbReference type="RefSeq" id="WP_229162007.1">
    <property type="nucleotide sequence ID" value="NZ_JAJEWP010000005.1"/>
</dbReference>
<evidence type="ECO:0000256" key="4">
    <source>
        <dbReference type="ARBA" id="ARBA00022500"/>
    </source>
</evidence>
<comment type="subcellular location">
    <subcellularLocation>
        <location evidence="1">Cell membrane</location>
        <topology evidence="1">Multi-pass membrane protein</topology>
    </subcellularLocation>
</comment>
<sequence>MSIKMKFSLALFIAVILATVLVGTLSQWQARALVIERVETIQLPNVLQRIRNQIDKEISVLDEAARQLVSNPFIENWMRSGHPKQDEATVIAQLQRVQKQYNLTNASVVNRQTAHYWNQDGFLRVLNDDQVDGWFYAYRASGMASSKSLYTQDGDSKLFVNYQDLNGVVASGIARTISDFQQMLNRNTIAETGFVFLVDSSGMVKLHKNSRLIEQTNLNSLYGQSAGQLLRKQPFSMTQADIDGDKVYLASSYIESADWYVVAQVPEAELFSELNAALISMVLQILVIGLACGAIALWLAKRLTQPVAELAQTFERLGAQEANLDVRLQAQNSAELQALQNGFNGFIEKIKNTIDAIANTSGELKQVSETVLRQADSAFELGKTQSQHTQDVSQSIDQLNASVQDIADNATDASRTAEVLQQVSGEGRSVAETASRAIHELTQQNQAVATSIEQLVKHTESIENVLNIIKSISEQTNLLALNAAIEAARAGEQGRGFAVVADEVRSLAQRTHDSTDEIGSTIQRLQEEVSKAVNLIQLSQQKSSEGNQAVEQNAETLADIERQIQDVLDKNRHVAATTQQQAKAADEVAHNLVLIRQEIDAFLSSSDQVAQSNATLQDLANTLDRLVKQYR</sequence>
<evidence type="ECO:0000256" key="8">
    <source>
        <dbReference type="ARBA" id="ARBA00023224"/>
    </source>
</evidence>
<keyword evidence="3" id="KW-0488">Methylation</keyword>
<evidence type="ECO:0000256" key="9">
    <source>
        <dbReference type="ARBA" id="ARBA00029447"/>
    </source>
</evidence>
<comment type="caution">
    <text evidence="15">The sequence shown here is derived from an EMBL/GenBank/DDBJ whole genome shotgun (WGS) entry which is preliminary data.</text>
</comment>
<accession>A0ABS8GC45</accession>
<evidence type="ECO:0000256" key="10">
    <source>
        <dbReference type="PROSITE-ProRule" id="PRU00284"/>
    </source>
</evidence>
<feature type="transmembrane region" description="Helical" evidence="12">
    <location>
        <begin position="276"/>
        <end position="300"/>
    </location>
</feature>
<dbReference type="InterPro" id="IPR003660">
    <property type="entry name" value="HAMP_dom"/>
</dbReference>
<evidence type="ECO:0000256" key="11">
    <source>
        <dbReference type="SAM" id="Coils"/>
    </source>
</evidence>
<dbReference type="CDD" id="cd11386">
    <property type="entry name" value="MCP_signal"/>
    <property type="match status" value="1"/>
</dbReference>
<keyword evidence="2" id="KW-1003">Cell membrane</keyword>
<dbReference type="InterPro" id="IPR004089">
    <property type="entry name" value="MCPsignal_dom"/>
</dbReference>
<dbReference type="Pfam" id="PF00015">
    <property type="entry name" value="MCPsignal"/>
    <property type="match status" value="1"/>
</dbReference>
<keyword evidence="6 12" id="KW-1133">Transmembrane helix</keyword>
<feature type="domain" description="HAMP" evidence="14">
    <location>
        <begin position="301"/>
        <end position="355"/>
    </location>
</feature>
<evidence type="ECO:0000313" key="16">
    <source>
        <dbReference type="Proteomes" id="UP001520878"/>
    </source>
</evidence>
<name>A0ABS8GC45_9ALTE</name>
<organism evidence="15 16">
    <name type="scientific">Fluctibacter halophilus</name>
    <dbReference type="NCBI Taxonomy" id="226011"/>
    <lineage>
        <taxon>Bacteria</taxon>
        <taxon>Pseudomonadati</taxon>
        <taxon>Pseudomonadota</taxon>
        <taxon>Gammaproteobacteria</taxon>
        <taxon>Alteromonadales</taxon>
        <taxon>Alteromonadaceae</taxon>
        <taxon>Fluctibacter</taxon>
    </lineage>
</organism>
<dbReference type="PROSITE" id="PS50111">
    <property type="entry name" value="CHEMOTAXIS_TRANSDUC_2"/>
    <property type="match status" value="1"/>
</dbReference>
<dbReference type="EMBL" id="JAJEWP010000005">
    <property type="protein sequence ID" value="MCC2617676.1"/>
    <property type="molecule type" value="Genomic_DNA"/>
</dbReference>
<evidence type="ECO:0000259" key="13">
    <source>
        <dbReference type="PROSITE" id="PS50111"/>
    </source>
</evidence>
<evidence type="ECO:0000256" key="7">
    <source>
        <dbReference type="ARBA" id="ARBA00023136"/>
    </source>
</evidence>
<dbReference type="Gene3D" id="3.30.450.20">
    <property type="entry name" value="PAS domain"/>
    <property type="match status" value="1"/>
</dbReference>
<gene>
    <name evidence="15" type="ORF">LJ739_15600</name>
</gene>
<keyword evidence="16" id="KW-1185">Reference proteome</keyword>
<keyword evidence="5 12" id="KW-0812">Transmembrane</keyword>
<feature type="coiled-coil region" evidence="11">
    <location>
        <begin position="522"/>
        <end position="570"/>
    </location>
</feature>
<evidence type="ECO:0000256" key="12">
    <source>
        <dbReference type="SAM" id="Phobius"/>
    </source>
</evidence>
<evidence type="ECO:0000256" key="6">
    <source>
        <dbReference type="ARBA" id="ARBA00022989"/>
    </source>
</evidence>
<reference evidence="15 16" key="1">
    <citation type="submission" date="2021-10" db="EMBL/GenBank/DDBJ databases">
        <title>Draft genome of Aestuariibacter halophilus JC2043.</title>
        <authorList>
            <person name="Emsley S.A."/>
            <person name="Pfannmuller K.M."/>
            <person name="Ushijima B."/>
            <person name="Saw J.H."/>
            <person name="Videau P."/>
        </authorList>
    </citation>
    <scope>NUCLEOTIDE SEQUENCE [LARGE SCALE GENOMIC DNA]</scope>
    <source>
        <strain evidence="15 16">JC2043</strain>
    </source>
</reference>
<dbReference type="PROSITE" id="PS50885">
    <property type="entry name" value="HAMP"/>
    <property type="match status" value="1"/>
</dbReference>
<keyword evidence="4" id="KW-0145">Chemotaxis</keyword>
<keyword evidence="7 12" id="KW-0472">Membrane</keyword>
<dbReference type="Pfam" id="PF00672">
    <property type="entry name" value="HAMP"/>
    <property type="match status" value="1"/>
</dbReference>
<evidence type="ECO:0000256" key="1">
    <source>
        <dbReference type="ARBA" id="ARBA00004651"/>
    </source>
</evidence>